<protein>
    <recommendedName>
        <fullName evidence="4">RRM domain-containing protein</fullName>
    </recommendedName>
</protein>
<evidence type="ECO:0000313" key="3">
    <source>
        <dbReference type="Proteomes" id="UP001302812"/>
    </source>
</evidence>
<dbReference type="Proteomes" id="UP001302812">
    <property type="component" value="Unassembled WGS sequence"/>
</dbReference>
<dbReference type="EMBL" id="MU853335">
    <property type="protein sequence ID" value="KAK4115014.1"/>
    <property type="molecule type" value="Genomic_DNA"/>
</dbReference>
<feature type="region of interest" description="Disordered" evidence="1">
    <location>
        <begin position="78"/>
        <end position="173"/>
    </location>
</feature>
<dbReference type="CDD" id="cd12261">
    <property type="entry name" value="RRM1_3_MRN1"/>
    <property type="match status" value="1"/>
</dbReference>
<name>A0AAN6YW01_9PEZI</name>
<feature type="compositionally biased region" description="Polar residues" evidence="1">
    <location>
        <begin position="104"/>
        <end position="113"/>
    </location>
</feature>
<evidence type="ECO:0000256" key="1">
    <source>
        <dbReference type="SAM" id="MobiDB-lite"/>
    </source>
</evidence>
<keyword evidence="3" id="KW-1185">Reference proteome</keyword>
<reference evidence="2" key="1">
    <citation type="journal article" date="2023" name="Mol. Phylogenet. Evol.">
        <title>Genome-scale phylogeny and comparative genomics of the fungal order Sordariales.</title>
        <authorList>
            <person name="Hensen N."/>
            <person name="Bonometti L."/>
            <person name="Westerberg I."/>
            <person name="Brannstrom I.O."/>
            <person name="Guillou S."/>
            <person name="Cros-Aarteil S."/>
            <person name="Calhoun S."/>
            <person name="Haridas S."/>
            <person name="Kuo A."/>
            <person name="Mondo S."/>
            <person name="Pangilinan J."/>
            <person name="Riley R."/>
            <person name="LaButti K."/>
            <person name="Andreopoulos B."/>
            <person name="Lipzen A."/>
            <person name="Chen C."/>
            <person name="Yan M."/>
            <person name="Daum C."/>
            <person name="Ng V."/>
            <person name="Clum A."/>
            <person name="Steindorff A."/>
            <person name="Ohm R.A."/>
            <person name="Martin F."/>
            <person name="Silar P."/>
            <person name="Natvig D.O."/>
            <person name="Lalanne C."/>
            <person name="Gautier V."/>
            <person name="Ament-Velasquez S.L."/>
            <person name="Kruys A."/>
            <person name="Hutchinson M.I."/>
            <person name="Powell A.J."/>
            <person name="Barry K."/>
            <person name="Miller A.N."/>
            <person name="Grigoriev I.V."/>
            <person name="Debuchy R."/>
            <person name="Gladieux P."/>
            <person name="Hiltunen Thoren M."/>
            <person name="Johannesson H."/>
        </authorList>
    </citation>
    <scope>NUCLEOTIDE SEQUENCE</scope>
    <source>
        <strain evidence="2">CBS 508.74</strain>
    </source>
</reference>
<accession>A0AAN6YW01</accession>
<gene>
    <name evidence="2" type="ORF">N656DRAFT_842823</name>
</gene>
<reference evidence="2" key="2">
    <citation type="submission" date="2023-05" db="EMBL/GenBank/DDBJ databases">
        <authorList>
            <consortium name="Lawrence Berkeley National Laboratory"/>
            <person name="Steindorff A."/>
            <person name="Hensen N."/>
            <person name="Bonometti L."/>
            <person name="Westerberg I."/>
            <person name="Brannstrom I.O."/>
            <person name="Guillou S."/>
            <person name="Cros-Aarteil S."/>
            <person name="Calhoun S."/>
            <person name="Haridas S."/>
            <person name="Kuo A."/>
            <person name="Mondo S."/>
            <person name="Pangilinan J."/>
            <person name="Riley R."/>
            <person name="Labutti K."/>
            <person name="Andreopoulos B."/>
            <person name="Lipzen A."/>
            <person name="Chen C."/>
            <person name="Yanf M."/>
            <person name="Daum C."/>
            <person name="Ng V."/>
            <person name="Clum A."/>
            <person name="Ohm R."/>
            <person name="Martin F."/>
            <person name="Silar P."/>
            <person name="Natvig D."/>
            <person name="Lalanne C."/>
            <person name="Gautier V."/>
            <person name="Ament-Velasquez S.L."/>
            <person name="Kruys A."/>
            <person name="Hutchinson M.I."/>
            <person name="Powell A.J."/>
            <person name="Barry K."/>
            <person name="Miller A.N."/>
            <person name="Grigoriev I.V."/>
            <person name="Debuchy R."/>
            <person name="Gladieux P."/>
            <person name="Thoren M.H."/>
            <person name="Johannesson H."/>
        </authorList>
    </citation>
    <scope>NUCLEOTIDE SEQUENCE</scope>
    <source>
        <strain evidence="2">CBS 508.74</strain>
    </source>
</reference>
<dbReference type="GO" id="GO:0003676">
    <property type="term" value="F:nucleic acid binding"/>
    <property type="evidence" value="ECO:0007669"/>
    <property type="project" value="InterPro"/>
</dbReference>
<dbReference type="GeneID" id="89943189"/>
<proteinExistence type="predicted"/>
<dbReference type="RefSeq" id="XP_064672584.1">
    <property type="nucleotide sequence ID" value="XM_064819063.1"/>
</dbReference>
<comment type="caution">
    <text evidence="2">The sequence shown here is derived from an EMBL/GenBank/DDBJ whole genome shotgun (WGS) entry which is preliminary data.</text>
</comment>
<dbReference type="SUPFAM" id="SSF54928">
    <property type="entry name" value="RNA-binding domain, RBD"/>
    <property type="match status" value="1"/>
</dbReference>
<organism evidence="2 3">
    <name type="scientific">Canariomyces notabilis</name>
    <dbReference type="NCBI Taxonomy" id="2074819"/>
    <lineage>
        <taxon>Eukaryota</taxon>
        <taxon>Fungi</taxon>
        <taxon>Dikarya</taxon>
        <taxon>Ascomycota</taxon>
        <taxon>Pezizomycotina</taxon>
        <taxon>Sordariomycetes</taxon>
        <taxon>Sordariomycetidae</taxon>
        <taxon>Sordariales</taxon>
        <taxon>Chaetomiaceae</taxon>
        <taxon>Canariomyces</taxon>
    </lineage>
</organism>
<feature type="compositionally biased region" description="Polar residues" evidence="1">
    <location>
        <begin position="119"/>
        <end position="128"/>
    </location>
</feature>
<sequence>MSSATVTIDRDYFDTLLRCLTVVENTQSPEANGRLSSVVISQAEYDLLLSTSKRYGMRNLLRGGVGEETVDLLSQDDETIQQGNRQPTPPPQTGSKEEGGARLYSSTPHTSAQRGRMTSGFTNGQYHQRSTRADNEEVVEDDDDDDDEIATSDVDSPIEGSSSSNHVKSKGQEQFEQHCTRTVLLSNLAEGTTHADITNAVRGGMLLDIFLRSHERCATVSFLRSADARKFCDHVRRHDLYIKNKRVISLPILYCGGQPLTLQQIDVRWNDRQFVLPGHVAGRIAKGATRNLVLRAYDNRHTEEVIRADLDHIHNLVVIKVEYIGNNCYISLNSVHNAIHARQCMLTRLRYKGKKLEFDVDECDQPYPQQPPKFRREFSAPKKTSAPVHNRFQLLNLDDDDGEDEITATFPVEKSVGITA</sequence>
<dbReference type="InterPro" id="IPR035979">
    <property type="entry name" value="RBD_domain_sf"/>
</dbReference>
<dbReference type="AlphaFoldDB" id="A0AAN6YW01"/>
<feature type="compositionally biased region" description="Acidic residues" evidence="1">
    <location>
        <begin position="136"/>
        <end position="150"/>
    </location>
</feature>
<evidence type="ECO:0000313" key="2">
    <source>
        <dbReference type="EMBL" id="KAK4115014.1"/>
    </source>
</evidence>
<evidence type="ECO:0008006" key="4">
    <source>
        <dbReference type="Google" id="ProtNLM"/>
    </source>
</evidence>